<dbReference type="Proteomes" id="UP000784128">
    <property type="component" value="Unassembled WGS sequence"/>
</dbReference>
<sequence>MTISRYCSKVTMPAAEKPYPSILDFLTRRFPRVLHTVWQQRIQEGKVLDDDGNPITADTEYKPLKRIFYFREVKQERVIPFTEGIIFQNDDLVVACKPHFLPVTPSGPYVTECLLNRLRKSTGNHDLVPIHRIDRETAGIVMFSANRKTRSLYNEIFVNGKVEKLYHAVSKCNHDPETTEWSIENRIVTGEPWFIMKIEPGDSNSRSIIRLVERKGDLARFHLVPLTGKTHQLRLHMSSLGFKILNDRYYPELTPETDDDFSSPLQLIAKKVRFTDPVTGTPMEFTSERELQWCPL</sequence>
<dbReference type="InterPro" id="IPR006224">
    <property type="entry name" value="PsdUridine_synth_RluA-like_CS"/>
</dbReference>
<dbReference type="PANTHER" id="PTHR21600">
    <property type="entry name" value="MITOCHONDRIAL RNA PSEUDOURIDINE SYNTHASE"/>
    <property type="match status" value="1"/>
</dbReference>
<dbReference type="InterPro" id="IPR050188">
    <property type="entry name" value="RluA_PseudoU_synthase"/>
</dbReference>
<gene>
    <name evidence="2" type="ORF">KJB30_04815</name>
</gene>
<proteinExistence type="predicted"/>
<keyword evidence="3" id="KW-1185">Reference proteome</keyword>
<evidence type="ECO:0000313" key="2">
    <source>
        <dbReference type="EMBL" id="MBT1071092.1"/>
    </source>
</evidence>
<organism evidence="2 3">
    <name type="scientific">Pelotalea chapellei</name>
    <dbReference type="NCBI Taxonomy" id="44671"/>
    <lineage>
        <taxon>Bacteria</taxon>
        <taxon>Pseudomonadati</taxon>
        <taxon>Thermodesulfobacteriota</taxon>
        <taxon>Desulfuromonadia</taxon>
        <taxon>Geobacterales</taxon>
        <taxon>Geobacteraceae</taxon>
        <taxon>Pelotalea</taxon>
    </lineage>
</organism>
<evidence type="ECO:0000259" key="1">
    <source>
        <dbReference type="Pfam" id="PF00849"/>
    </source>
</evidence>
<name>A0ABS5U5Z3_9BACT</name>
<reference evidence="2 3" key="1">
    <citation type="submission" date="2021-05" db="EMBL/GenBank/DDBJ databases">
        <title>The draft genome of Geobacter chapellei DSM 13688.</title>
        <authorList>
            <person name="Xu Z."/>
            <person name="Masuda Y."/>
            <person name="Itoh H."/>
            <person name="Senoo K."/>
        </authorList>
    </citation>
    <scope>NUCLEOTIDE SEQUENCE [LARGE SCALE GENOMIC DNA]</scope>
    <source>
        <strain evidence="2 3">DSM 13688</strain>
    </source>
</reference>
<feature type="domain" description="Pseudouridine synthase RsuA/RluA-like" evidence="1">
    <location>
        <begin position="91"/>
        <end position="239"/>
    </location>
</feature>
<dbReference type="EMBL" id="JAHDYS010000003">
    <property type="protein sequence ID" value="MBT1071092.1"/>
    <property type="molecule type" value="Genomic_DNA"/>
</dbReference>
<dbReference type="InterPro" id="IPR020103">
    <property type="entry name" value="PsdUridine_synth_cat_dom_sf"/>
</dbReference>
<evidence type="ECO:0000313" key="3">
    <source>
        <dbReference type="Proteomes" id="UP000784128"/>
    </source>
</evidence>
<dbReference type="Gene3D" id="3.30.2350.10">
    <property type="entry name" value="Pseudouridine synthase"/>
    <property type="match status" value="1"/>
</dbReference>
<dbReference type="SUPFAM" id="SSF55120">
    <property type="entry name" value="Pseudouridine synthase"/>
    <property type="match status" value="1"/>
</dbReference>
<dbReference type="RefSeq" id="WP_214296796.1">
    <property type="nucleotide sequence ID" value="NZ_JAHDYS010000003.1"/>
</dbReference>
<comment type="caution">
    <text evidence="2">The sequence shown here is derived from an EMBL/GenBank/DDBJ whole genome shotgun (WGS) entry which is preliminary data.</text>
</comment>
<dbReference type="PROSITE" id="PS01129">
    <property type="entry name" value="PSI_RLU"/>
    <property type="match status" value="1"/>
</dbReference>
<protein>
    <submittedName>
        <fullName evidence="2">Pseudouridine synthase</fullName>
    </submittedName>
</protein>
<dbReference type="Pfam" id="PF00849">
    <property type="entry name" value="PseudoU_synth_2"/>
    <property type="match status" value="1"/>
</dbReference>
<dbReference type="PANTHER" id="PTHR21600:SF84">
    <property type="entry name" value="PSEUDOURIDINE SYNTHASE RSUA_RLUA-LIKE DOMAIN-CONTAINING PROTEIN"/>
    <property type="match status" value="1"/>
</dbReference>
<accession>A0ABS5U5Z3</accession>
<dbReference type="InterPro" id="IPR006145">
    <property type="entry name" value="PsdUridine_synth_RsuA/RluA"/>
</dbReference>